<evidence type="ECO:0000313" key="3">
    <source>
        <dbReference type="Proteomes" id="UP001254257"/>
    </source>
</evidence>
<comment type="caution">
    <text evidence="2">The sequence shown here is derived from an EMBL/GenBank/DDBJ whole genome shotgun (WGS) entry which is preliminary data.</text>
</comment>
<keyword evidence="1" id="KW-1133">Transmembrane helix</keyword>
<dbReference type="Proteomes" id="UP001254257">
    <property type="component" value="Unassembled WGS sequence"/>
</dbReference>
<feature type="transmembrane region" description="Helical" evidence="1">
    <location>
        <begin position="72"/>
        <end position="91"/>
    </location>
</feature>
<sequence length="231" mass="25467">MAGFGTLDFIAIAFFAAAWIGYLLAVEVGPHAKRSLNTLMNERRERWIMESVKRENRIIDTQVMNGLQNGTAFFASTSLIAIGGSLTLLQSADRVVQIFADLPFATPTTRAAWEIKVIGLAVIFAYAFFKFGWSYRLFNYCAILIGAIPPHTEADKPETLAAAREAVKMNIVAGLHFNRGQRAFFFALAYLGWFISPWLFLIATAAVLTVMWRRQFVSDSAAAVGAGSRAA</sequence>
<name>A0ABU3SCX2_9HYPH</name>
<feature type="transmembrane region" description="Helical" evidence="1">
    <location>
        <begin position="6"/>
        <end position="25"/>
    </location>
</feature>
<feature type="transmembrane region" description="Helical" evidence="1">
    <location>
        <begin position="184"/>
        <end position="212"/>
    </location>
</feature>
<keyword evidence="1" id="KW-0472">Membrane</keyword>
<organism evidence="2 3">
    <name type="scientific">Bosea rubneri</name>
    <dbReference type="NCBI Taxonomy" id="3075434"/>
    <lineage>
        <taxon>Bacteria</taxon>
        <taxon>Pseudomonadati</taxon>
        <taxon>Pseudomonadota</taxon>
        <taxon>Alphaproteobacteria</taxon>
        <taxon>Hyphomicrobiales</taxon>
        <taxon>Boseaceae</taxon>
        <taxon>Bosea</taxon>
    </lineage>
</organism>
<feature type="transmembrane region" description="Helical" evidence="1">
    <location>
        <begin position="111"/>
        <end position="129"/>
    </location>
</feature>
<evidence type="ECO:0000256" key="1">
    <source>
        <dbReference type="SAM" id="Phobius"/>
    </source>
</evidence>
<reference evidence="2 3" key="1">
    <citation type="submission" date="2023-09" db="EMBL/GenBank/DDBJ databases">
        <title>Whole genome shotgun sequencing (WGS) of Bosea sp. ZW T0_25, isolated from stored onions (Allium cepa).</title>
        <authorList>
            <person name="Stoll D.A."/>
            <person name="Huch M."/>
        </authorList>
    </citation>
    <scope>NUCLEOTIDE SEQUENCE [LARGE SCALE GENOMIC DNA]</scope>
    <source>
        <strain evidence="2 3">ZW T0_25</strain>
    </source>
</reference>
<dbReference type="PANTHER" id="PTHR31881">
    <property type="match status" value="1"/>
</dbReference>
<accession>A0ABU3SCX2</accession>
<dbReference type="RefSeq" id="WP_316020385.1">
    <property type="nucleotide sequence ID" value="NZ_JAWDID010000044.1"/>
</dbReference>
<keyword evidence="1" id="KW-0812">Transmembrane</keyword>
<protein>
    <submittedName>
        <fullName evidence="2">DUF599 family protein</fullName>
    </submittedName>
</protein>
<evidence type="ECO:0000313" key="2">
    <source>
        <dbReference type="EMBL" id="MDU0342619.1"/>
    </source>
</evidence>
<dbReference type="Pfam" id="PF04654">
    <property type="entry name" value="DUF599"/>
    <property type="match status" value="1"/>
</dbReference>
<dbReference type="EMBL" id="JAWDID010000044">
    <property type="protein sequence ID" value="MDU0342619.1"/>
    <property type="molecule type" value="Genomic_DNA"/>
</dbReference>
<dbReference type="InterPro" id="IPR006747">
    <property type="entry name" value="DUF599"/>
</dbReference>
<keyword evidence="3" id="KW-1185">Reference proteome</keyword>
<gene>
    <name evidence="2" type="ORF">RKE40_22205</name>
</gene>
<proteinExistence type="predicted"/>
<dbReference type="PANTHER" id="PTHR31881:SF6">
    <property type="entry name" value="OS09G0494600 PROTEIN"/>
    <property type="match status" value="1"/>
</dbReference>